<organism evidence="1 2">
    <name type="scientific">Monilinia vaccinii-corymbosi</name>
    <dbReference type="NCBI Taxonomy" id="61207"/>
    <lineage>
        <taxon>Eukaryota</taxon>
        <taxon>Fungi</taxon>
        <taxon>Dikarya</taxon>
        <taxon>Ascomycota</taxon>
        <taxon>Pezizomycotina</taxon>
        <taxon>Leotiomycetes</taxon>
        <taxon>Helotiales</taxon>
        <taxon>Sclerotiniaceae</taxon>
        <taxon>Monilinia</taxon>
    </lineage>
</organism>
<name>A0A8A3PM50_9HELO</name>
<sequence>MERHQKRKRTLSPPPQIQPLTLHDLELAGAQFPDEKLASRAEKWARANWELASGRYFWKDNYRFTCVEDIFYLETRKPRYKEVGRGDECKKYLISSDKRPTLAEIDQPKPASVARLVAHKSERQWALPRQHPRHLLNFPQEIIDKIFKFTLVVQGHTVSPDVTTTNKKIVYKMHQTYTLDGERYTAMYHPGDSWNKNRLPLSTIVTEPRYDSHGKYFVLHKVYREMIDATLLRVCRSVCTQATKMLYGGNAFKFVMMEAGEKGHAGFMTEGEVYPDERGYLEWFNFEGGLPAASQTAIEEIDRQVPVMNLDSRNYYHHFIRFLHAIGPTKAAMIKILHFNGFSKFHNRRSRLLEFYDNLRGYIHLISKFCLNLQKLVIEIREDGEKEKDNWPIDRKTGKHVDLELLLRTEIMQLKTVRKDLEVYKIEHGEHGLISTKKLDLDQNGGWRGYSGMF</sequence>
<gene>
    <name evidence="1" type="ORF">DSL72_007169</name>
</gene>
<reference evidence="1" key="1">
    <citation type="submission" date="2020-10" db="EMBL/GenBank/DDBJ databases">
        <title>Genome Sequence of Monilinia vaccinii-corymbosi Sheds Light on Mummy Berry Disease Infection of Blueberry and Mating Type.</title>
        <authorList>
            <person name="Yow A.G."/>
            <person name="Zhang Y."/>
            <person name="Bansal K."/>
            <person name="Eacker S.M."/>
            <person name="Sullivan S."/>
            <person name="Liachko I."/>
            <person name="Cubeta M.A."/>
            <person name="Rollins J.A."/>
            <person name="Ashrafi H."/>
        </authorList>
    </citation>
    <scope>NUCLEOTIDE SEQUENCE</scope>
    <source>
        <strain evidence="1">RL-1</strain>
    </source>
</reference>
<keyword evidence="2" id="KW-1185">Reference proteome</keyword>
<accession>A0A8A3PM50</accession>
<protein>
    <submittedName>
        <fullName evidence="1">Uncharacterized protein</fullName>
    </submittedName>
</protein>
<evidence type="ECO:0000313" key="1">
    <source>
        <dbReference type="EMBL" id="QSZ36045.1"/>
    </source>
</evidence>
<dbReference type="Proteomes" id="UP000672032">
    <property type="component" value="Chromosome 6"/>
</dbReference>
<evidence type="ECO:0000313" key="2">
    <source>
        <dbReference type="Proteomes" id="UP000672032"/>
    </source>
</evidence>
<dbReference type="OrthoDB" id="3500121at2759"/>
<dbReference type="EMBL" id="CP063410">
    <property type="protein sequence ID" value="QSZ36045.1"/>
    <property type="molecule type" value="Genomic_DNA"/>
</dbReference>
<proteinExistence type="predicted"/>
<dbReference type="AlphaFoldDB" id="A0A8A3PM50"/>